<dbReference type="Proteomes" id="UP000037822">
    <property type="component" value="Unassembled WGS sequence"/>
</dbReference>
<dbReference type="PATRIC" id="fig|1526658.3.peg.2962"/>
<dbReference type="PANTHER" id="PTHR34472">
    <property type="entry name" value="SULFUR CARRIER PROTEIN THIS"/>
    <property type="match status" value="1"/>
</dbReference>
<dbReference type="Pfam" id="PF02597">
    <property type="entry name" value="ThiS"/>
    <property type="match status" value="1"/>
</dbReference>
<dbReference type="RefSeq" id="WP_054211571.1">
    <property type="nucleotide sequence ID" value="NZ_LGSZ01000077.1"/>
</dbReference>
<dbReference type="PANTHER" id="PTHR34472:SF1">
    <property type="entry name" value="SULFUR CARRIER PROTEIN THIS"/>
    <property type="match status" value="1"/>
</dbReference>
<sequence>MTLLLNGEPREVAAETLAQVLDELGYAGRVVATAVNGDFVPARKRETVRLTEGDRIEVVAPMQGG</sequence>
<dbReference type="OrthoDB" id="197113at2"/>
<dbReference type="Gene3D" id="3.10.20.30">
    <property type="match status" value="1"/>
</dbReference>
<name>A0A0N0M8W7_9HYPH</name>
<evidence type="ECO:0000313" key="2">
    <source>
        <dbReference type="Proteomes" id="UP000037822"/>
    </source>
</evidence>
<dbReference type="InterPro" id="IPR003749">
    <property type="entry name" value="ThiS/MoaD-like"/>
</dbReference>
<reference evidence="1 2" key="1">
    <citation type="submission" date="2015-07" db="EMBL/GenBank/DDBJ databases">
        <title>Whole genome sequencing of Bosea vaviloviae isolated from cave pool.</title>
        <authorList>
            <person name="Tan N.E.H."/>
            <person name="Lee Y.P."/>
            <person name="Gan H.M."/>
            <person name="Barton H."/>
            <person name="Savka M.A."/>
        </authorList>
    </citation>
    <scope>NUCLEOTIDE SEQUENCE [LARGE SCALE GENOMIC DNA]</scope>
    <source>
        <strain evidence="1 2">SD260</strain>
    </source>
</reference>
<dbReference type="EMBL" id="LGSZ01000077">
    <property type="protein sequence ID" value="KPH75721.1"/>
    <property type="molecule type" value="Genomic_DNA"/>
</dbReference>
<accession>A0A0N0M8W7</accession>
<proteinExistence type="predicted"/>
<dbReference type="NCBIfam" id="TIGR01683">
    <property type="entry name" value="thiS"/>
    <property type="match status" value="1"/>
</dbReference>
<gene>
    <name evidence="1" type="ORF">AE618_23915</name>
</gene>
<evidence type="ECO:0008006" key="3">
    <source>
        <dbReference type="Google" id="ProtNLM"/>
    </source>
</evidence>
<dbReference type="SUPFAM" id="SSF54285">
    <property type="entry name" value="MoaD/ThiS"/>
    <property type="match status" value="1"/>
</dbReference>
<dbReference type="InterPro" id="IPR012675">
    <property type="entry name" value="Beta-grasp_dom_sf"/>
</dbReference>
<organism evidence="1 2">
    <name type="scientific">Bosea vaviloviae</name>
    <dbReference type="NCBI Taxonomy" id="1526658"/>
    <lineage>
        <taxon>Bacteria</taxon>
        <taxon>Pseudomonadati</taxon>
        <taxon>Pseudomonadota</taxon>
        <taxon>Alphaproteobacteria</taxon>
        <taxon>Hyphomicrobiales</taxon>
        <taxon>Boseaceae</taxon>
        <taxon>Bosea</taxon>
    </lineage>
</organism>
<dbReference type="CDD" id="cd00565">
    <property type="entry name" value="Ubl_ThiS"/>
    <property type="match status" value="1"/>
</dbReference>
<dbReference type="AlphaFoldDB" id="A0A0N0M8W7"/>
<dbReference type="InterPro" id="IPR010035">
    <property type="entry name" value="Thi_S"/>
</dbReference>
<keyword evidence="2" id="KW-1185">Reference proteome</keyword>
<comment type="caution">
    <text evidence="1">The sequence shown here is derived from an EMBL/GenBank/DDBJ whole genome shotgun (WGS) entry which is preliminary data.</text>
</comment>
<protein>
    <recommendedName>
        <fullName evidence="3">Thiamine biosynthesis protein ThiS</fullName>
    </recommendedName>
</protein>
<evidence type="ECO:0000313" key="1">
    <source>
        <dbReference type="EMBL" id="KPH75721.1"/>
    </source>
</evidence>
<dbReference type="InterPro" id="IPR016155">
    <property type="entry name" value="Mopterin_synth/thiamin_S_b"/>
</dbReference>